<keyword evidence="9" id="KW-1185">Reference proteome</keyword>
<dbReference type="Gene3D" id="3.40.50.880">
    <property type="match status" value="1"/>
</dbReference>
<reference evidence="8" key="1">
    <citation type="submission" date="2022-09" db="EMBL/GenBank/DDBJ databases">
        <authorList>
            <person name="Yuan C."/>
            <person name="Ke Z."/>
        </authorList>
    </citation>
    <scope>NUCLEOTIDE SEQUENCE</scope>
    <source>
        <strain evidence="8">LB-8</strain>
    </source>
</reference>
<dbReference type="Gene3D" id="2.120.10.30">
    <property type="entry name" value="TolB, C-terminal domain"/>
    <property type="match status" value="1"/>
</dbReference>
<reference evidence="8" key="2">
    <citation type="submission" date="2023-04" db="EMBL/GenBank/DDBJ databases">
        <title>Paracnuella aquatica gen. nov., sp. nov., a member of the family Chitinophagaceae isolated from a hot spring.</title>
        <authorList>
            <person name="Wang C."/>
        </authorList>
    </citation>
    <scope>NUCLEOTIDE SEQUENCE</scope>
    <source>
        <strain evidence="8">LB-8</strain>
    </source>
</reference>
<dbReference type="PROSITE" id="PS00196">
    <property type="entry name" value="COPPER_BLUE"/>
    <property type="match status" value="1"/>
</dbReference>
<accession>A0A9X2XW79</accession>
<dbReference type="Gene3D" id="1.25.10.10">
    <property type="entry name" value="Leucine-rich Repeat Variant"/>
    <property type="match status" value="1"/>
</dbReference>
<evidence type="ECO:0000256" key="2">
    <source>
        <dbReference type="ARBA" id="ARBA00022723"/>
    </source>
</evidence>
<feature type="domain" description="ThuA-like" evidence="6">
    <location>
        <begin position="39"/>
        <end position="231"/>
    </location>
</feature>
<sequence>MIPKSLTTIVICLFATLLIAAAVKVQTAPHRLEILFLGHKSKHHNSELLADIFTKEFFKDGINITYTTDPNDLNENNLNNFDGLVLYANYDSITASQEKALLDFVKGGKGFIPIHCASYCFRNSDEVVEMIGGQFKSHKYETFPAVIVKSEHPVMKGIPAFTTTDETYVHDKISKQIEVLSERVEGDHREPFTWVRNYGKGRIFYTAYGNDEHTFNNKDFLHLVRNGIIWAVGDQAASDLAALQLPEPKYTEAVIPNYERRDPAPQLQEPLNPHQSMLLSQVPVGFELKLFASEPDIINPIYMNWDERGRLWVIETVDYPNTVKEDKEQGDDRIKILEDTNGDGKADQFTLFADKLNIPTSFTFSNGGIIVAQAPYFLFLKDTNGDDKADVKDTIMTGWGVYDTHAGPSNFRYGLDNKIWGTVGYSGFTGKIGKDSIRFSQGIYHFTPDVKNVKSLEYLSSTSNNTWGLGFSEEFDVFASTANNTHTAFLGIPKRYLDITGNAESGVEKIDAHYSIHVATKNLRQVDVQGGFTAAAGHSLYTARTYPKEYWNRVAFVCEPTGRLIHRVELKQNGAGFTEDGDGWNLLASADEWMGPVQAEVGPDGNVWVVDWYDFIIQHNPTPQGFKNGKGNAHENPLRDHDRGRIYRIQYKNGQESSIAKLDKNNHRSLVEALSNNNMFWRTTAQRLLVESGDQKVLPELYKIVLNEKVDEVGINAPAIHAFWTIHGLGALNGSNQEALELATKALNHPAAGVRRAAIQVLPKTQATAQALLKANIFNDKDLRVRLAAVLAAAEIKPSNEIGAALFQMAEKEENSNDHWLADALFAGAKVHQQGFVAALRKKGIQETAALGEATLVQRIAMASRIKAIPFRPRFSLTAEDAPDISGRELLISGNFEKSGNNPANGLIVAQGDKNNGYGMYIQDNQVYFQVNQEGKPYIVRTSAALPATFAFNASLQQDGTMQLMVNEKPVATAKANGLFKKEFNSGLRAGWENLKDDNKLGNYPDTFYLRGRLSSAKIELLEPGSVKENAAAKKTVPKVDKTVVLKVVKDVMKYDQKLITVKAGTTVQIKFQNPDFMQHNMVIIKPNSEEKVGAAADKLATAANGAKLNYVPKMPEVLFATPLVNPSSSYTLTFKVPVTPGDYPFLCTFPGHWRIMKGVLRVTK</sequence>
<dbReference type="InterPro" id="IPR000923">
    <property type="entry name" value="BlueCu_1"/>
</dbReference>
<dbReference type="GO" id="GO:0009055">
    <property type="term" value="F:electron transfer activity"/>
    <property type="evidence" value="ECO:0007669"/>
    <property type="project" value="InterPro"/>
</dbReference>
<dbReference type="InterPro" id="IPR016024">
    <property type="entry name" value="ARM-type_fold"/>
</dbReference>
<keyword evidence="1" id="KW-0813">Transport</keyword>
<dbReference type="Gene3D" id="2.60.40.420">
    <property type="entry name" value="Cupredoxins - blue copper proteins"/>
    <property type="match status" value="1"/>
</dbReference>
<dbReference type="EMBL" id="JAOTIF010000009">
    <property type="protein sequence ID" value="MCU7550090.1"/>
    <property type="molecule type" value="Genomic_DNA"/>
</dbReference>
<evidence type="ECO:0000259" key="6">
    <source>
        <dbReference type="Pfam" id="PF06283"/>
    </source>
</evidence>
<protein>
    <submittedName>
        <fullName evidence="8">ThuA domain-containing protein</fullName>
    </submittedName>
</protein>
<evidence type="ECO:0000256" key="4">
    <source>
        <dbReference type="ARBA" id="ARBA00023008"/>
    </source>
</evidence>
<comment type="caution">
    <text evidence="8">The sequence shown here is derived from an EMBL/GenBank/DDBJ whole genome shotgun (WGS) entry which is preliminary data.</text>
</comment>
<dbReference type="GO" id="GO:0005507">
    <property type="term" value="F:copper ion binding"/>
    <property type="evidence" value="ECO:0007669"/>
    <property type="project" value="InterPro"/>
</dbReference>
<dbReference type="NCBIfam" id="TIGR02604">
    <property type="entry name" value="Piru_Ver_Nterm"/>
    <property type="match status" value="1"/>
</dbReference>
<feature type="domain" description="Blue (type 1) copper" evidence="5">
    <location>
        <begin position="1044"/>
        <end position="1163"/>
    </location>
</feature>
<organism evidence="8 9">
    <name type="scientific">Paraflavisolibacter caeni</name>
    <dbReference type="NCBI Taxonomy" id="2982496"/>
    <lineage>
        <taxon>Bacteria</taxon>
        <taxon>Pseudomonadati</taxon>
        <taxon>Bacteroidota</taxon>
        <taxon>Chitinophagia</taxon>
        <taxon>Chitinophagales</taxon>
        <taxon>Chitinophagaceae</taxon>
        <taxon>Paraflavisolibacter</taxon>
    </lineage>
</organism>
<dbReference type="Pfam" id="PF00127">
    <property type="entry name" value="Copper-bind"/>
    <property type="match status" value="1"/>
</dbReference>
<evidence type="ECO:0000313" key="9">
    <source>
        <dbReference type="Proteomes" id="UP001155483"/>
    </source>
</evidence>
<feature type="domain" description="DUF7133" evidence="7">
    <location>
        <begin position="273"/>
        <end position="652"/>
    </location>
</feature>
<dbReference type="AlphaFoldDB" id="A0A9X2XW79"/>
<keyword evidence="3" id="KW-0249">Electron transport</keyword>
<dbReference type="InterPro" id="IPR029010">
    <property type="entry name" value="ThuA-like"/>
</dbReference>
<dbReference type="PANTHER" id="PTHR33546:SF1">
    <property type="entry name" value="LARGE, MULTIFUNCTIONAL SECRETED PROTEIN"/>
    <property type="match status" value="1"/>
</dbReference>
<evidence type="ECO:0000259" key="7">
    <source>
        <dbReference type="Pfam" id="PF23500"/>
    </source>
</evidence>
<dbReference type="InterPro" id="IPR013428">
    <property type="entry name" value="Membrane-bound_put_N"/>
</dbReference>
<dbReference type="InterPro" id="IPR011042">
    <property type="entry name" value="6-blade_b-propeller_TolB-like"/>
</dbReference>
<dbReference type="CDD" id="cd04233">
    <property type="entry name" value="Auracyanin"/>
    <property type="match status" value="1"/>
</dbReference>
<evidence type="ECO:0000256" key="1">
    <source>
        <dbReference type="ARBA" id="ARBA00022448"/>
    </source>
</evidence>
<dbReference type="InterPro" id="IPR028871">
    <property type="entry name" value="BlueCu_1_BS"/>
</dbReference>
<dbReference type="InterPro" id="IPR029062">
    <property type="entry name" value="Class_I_gatase-like"/>
</dbReference>
<dbReference type="Proteomes" id="UP001155483">
    <property type="component" value="Unassembled WGS sequence"/>
</dbReference>
<dbReference type="SUPFAM" id="SSF49503">
    <property type="entry name" value="Cupredoxins"/>
    <property type="match status" value="1"/>
</dbReference>
<proteinExistence type="predicted"/>
<dbReference type="RefSeq" id="WP_279297530.1">
    <property type="nucleotide sequence ID" value="NZ_JAOTIF010000009.1"/>
</dbReference>
<dbReference type="PANTHER" id="PTHR33546">
    <property type="entry name" value="LARGE, MULTIFUNCTIONAL SECRETED PROTEIN-RELATED"/>
    <property type="match status" value="1"/>
</dbReference>
<keyword evidence="4" id="KW-0186">Copper</keyword>
<dbReference type="InterPro" id="IPR055557">
    <property type="entry name" value="DUF7133"/>
</dbReference>
<dbReference type="SUPFAM" id="SSF63829">
    <property type="entry name" value="Calcium-dependent phosphotriesterase"/>
    <property type="match status" value="1"/>
</dbReference>
<dbReference type="Pfam" id="PF06283">
    <property type="entry name" value="ThuA"/>
    <property type="match status" value="1"/>
</dbReference>
<evidence type="ECO:0000256" key="3">
    <source>
        <dbReference type="ARBA" id="ARBA00022982"/>
    </source>
</evidence>
<dbReference type="InterPro" id="IPR011989">
    <property type="entry name" value="ARM-like"/>
</dbReference>
<dbReference type="Pfam" id="PF23500">
    <property type="entry name" value="DUF7133"/>
    <property type="match status" value="1"/>
</dbReference>
<dbReference type="SUPFAM" id="SSF48371">
    <property type="entry name" value="ARM repeat"/>
    <property type="match status" value="1"/>
</dbReference>
<evidence type="ECO:0000313" key="8">
    <source>
        <dbReference type="EMBL" id="MCU7550090.1"/>
    </source>
</evidence>
<gene>
    <name evidence="8" type="ORF">OCK74_13280</name>
</gene>
<dbReference type="SUPFAM" id="SSF52317">
    <property type="entry name" value="Class I glutamine amidotransferase-like"/>
    <property type="match status" value="1"/>
</dbReference>
<keyword evidence="2" id="KW-0479">Metal-binding</keyword>
<dbReference type="InterPro" id="IPR008972">
    <property type="entry name" value="Cupredoxin"/>
</dbReference>
<name>A0A9X2XW79_9BACT</name>
<evidence type="ECO:0000259" key="5">
    <source>
        <dbReference type="Pfam" id="PF00127"/>
    </source>
</evidence>